<keyword evidence="9 11" id="KW-0067">ATP-binding</keyword>
<dbReference type="RefSeq" id="WP_348757083.1">
    <property type="nucleotide sequence ID" value="NZ_OZ026884.1"/>
</dbReference>
<dbReference type="Gene3D" id="3.40.50.620">
    <property type="entry name" value="HUPs"/>
    <property type="match status" value="1"/>
</dbReference>
<evidence type="ECO:0000256" key="7">
    <source>
        <dbReference type="ARBA" id="ARBA00022749"/>
    </source>
</evidence>
<evidence type="ECO:0000256" key="12">
    <source>
        <dbReference type="PROSITE-ProRule" id="PRU00886"/>
    </source>
</evidence>
<evidence type="ECO:0000256" key="8">
    <source>
        <dbReference type="ARBA" id="ARBA00022755"/>
    </source>
</evidence>
<keyword evidence="8 11" id="KW-0658">Purine biosynthesis</keyword>
<keyword evidence="7 11" id="KW-0332">GMP biosynthesis</keyword>
<gene>
    <name evidence="11 14" type="primary">guaA</name>
    <name evidence="14" type="ORF">MECH1_V1_1714</name>
</gene>
<feature type="domain" description="GMPS ATP-PPase" evidence="13">
    <location>
        <begin position="208"/>
        <end position="400"/>
    </location>
</feature>
<dbReference type="InterPro" id="IPR025777">
    <property type="entry name" value="GMPS_ATP_PPase_dom"/>
</dbReference>
<dbReference type="GO" id="GO:0003922">
    <property type="term" value="F:GMP synthase (glutamine-hydrolyzing) activity"/>
    <property type="evidence" value="ECO:0007669"/>
    <property type="project" value="UniProtKB-EC"/>
</dbReference>
<evidence type="ECO:0000256" key="6">
    <source>
        <dbReference type="ARBA" id="ARBA00022741"/>
    </source>
</evidence>
<evidence type="ECO:0000256" key="2">
    <source>
        <dbReference type="ARBA" id="ARBA00005153"/>
    </source>
</evidence>
<dbReference type="InterPro" id="IPR029062">
    <property type="entry name" value="Class_I_gatase-like"/>
</dbReference>
<dbReference type="EMBL" id="OZ026884">
    <property type="protein sequence ID" value="CAL1240490.1"/>
    <property type="molecule type" value="Genomic_DNA"/>
</dbReference>
<dbReference type="NCBIfam" id="NF000848">
    <property type="entry name" value="PRK00074.1"/>
    <property type="match status" value="1"/>
</dbReference>
<evidence type="ECO:0000313" key="14">
    <source>
        <dbReference type="EMBL" id="CAL1240490.1"/>
    </source>
</evidence>
<comment type="pathway">
    <text evidence="2 11">Purine metabolism; GMP biosynthesis; GMP from XMP (L-Gln route): step 1/1.</text>
</comment>
<evidence type="ECO:0000313" key="15">
    <source>
        <dbReference type="Proteomes" id="UP001497493"/>
    </source>
</evidence>
<feature type="active site" evidence="11">
    <location>
        <position position="183"/>
    </location>
</feature>
<dbReference type="PRINTS" id="PR00096">
    <property type="entry name" value="GATASE"/>
</dbReference>
<dbReference type="PROSITE" id="PS51553">
    <property type="entry name" value="GMPS_ATP_PPASE"/>
    <property type="match status" value="1"/>
</dbReference>
<dbReference type="PANTHER" id="PTHR11922">
    <property type="entry name" value="GMP SYNTHASE-RELATED"/>
    <property type="match status" value="1"/>
</dbReference>
<dbReference type="Pfam" id="PF02540">
    <property type="entry name" value="NAD_synthase"/>
    <property type="match status" value="1"/>
</dbReference>
<evidence type="ECO:0000256" key="9">
    <source>
        <dbReference type="ARBA" id="ARBA00022840"/>
    </source>
</evidence>
<dbReference type="Proteomes" id="UP001497493">
    <property type="component" value="Chromosome"/>
</dbReference>
<dbReference type="InterPro" id="IPR022310">
    <property type="entry name" value="NAD/GMP_synthase"/>
</dbReference>
<evidence type="ECO:0000256" key="10">
    <source>
        <dbReference type="ARBA" id="ARBA00022962"/>
    </source>
</evidence>
<dbReference type="PROSITE" id="PS51273">
    <property type="entry name" value="GATASE_TYPE_1"/>
    <property type="match status" value="1"/>
</dbReference>
<protein>
    <recommendedName>
        <fullName evidence="4 11">GMP synthase [glutamine-hydrolyzing]</fullName>
        <ecNumber evidence="3 11">6.3.5.2</ecNumber>
    </recommendedName>
    <alternativeName>
        <fullName evidence="11">GMP synthetase</fullName>
    </alternativeName>
    <alternativeName>
        <fullName evidence="11">Glutamine amidotransferase</fullName>
    </alternativeName>
</protein>
<comment type="subunit">
    <text evidence="11">Homodimer.</text>
</comment>
<dbReference type="SUPFAM" id="SSF52402">
    <property type="entry name" value="Adenine nucleotide alpha hydrolases-like"/>
    <property type="match status" value="1"/>
</dbReference>
<sequence length="525" mass="58138">MHDDIHAQRILILDFGSQYTQLIARRIRELGVYCEIHPYDWDTAALRDFAPRGVVLSGGPETVTAEHTPRVPQAVFELGVPLLGICYGMQAMAQQLGGGVAASCRREFGYAQVLVQGHSRLLRDIEDHTTPDGVAVLDVWMSHGDQVTALPPGFIAIASTDSAPIAGMADEQRGFYALQFHPEVTHTRQGSRILERFVKEICGCASLWTPRNIVADSVERLRRQLGDERVILGLSGGVDSSVVAALLHKAVGERLTCVFVDTGLLRQGEADQVMATFARHLGIRVLRVDAEERFLAALAGVADPEAKRKIVGRLFVAIFEEQAAQIADARWLAQGTIYPDVIESAGAKTGKAQVIKSHHNVGGLPERMNLKLVEPLRELFKDEVRRIGLELGLPSEMVERHPFPGPGLAVRILGEVKKEYAELLRRADAIFLEELRRHGLYQQTAQAFAVFLPVKSVGVMGDGRRYDYVVALRAVETSDFMTARWARLPYDFLDQVSRRIINEVPGISRVTYDISSKPPATIEWE</sequence>
<dbReference type="Pfam" id="PF00958">
    <property type="entry name" value="GMP_synt_C"/>
    <property type="match status" value="1"/>
</dbReference>
<dbReference type="SUPFAM" id="SSF54810">
    <property type="entry name" value="GMP synthetase C-terminal dimerisation domain"/>
    <property type="match status" value="1"/>
</dbReference>
<dbReference type="InterPro" id="IPR004739">
    <property type="entry name" value="GMP_synth_GATase"/>
</dbReference>
<feature type="active site" description="Nucleophile" evidence="11">
    <location>
        <position position="86"/>
    </location>
</feature>
<accession>A0ABP1CB37</accession>
<dbReference type="NCBIfam" id="TIGR00884">
    <property type="entry name" value="guaA_Cterm"/>
    <property type="match status" value="1"/>
</dbReference>
<dbReference type="NCBIfam" id="TIGR00888">
    <property type="entry name" value="guaA_Nterm"/>
    <property type="match status" value="1"/>
</dbReference>
<dbReference type="PANTHER" id="PTHR11922:SF2">
    <property type="entry name" value="GMP SYNTHASE [GLUTAMINE-HYDROLYZING]"/>
    <property type="match status" value="1"/>
</dbReference>
<evidence type="ECO:0000256" key="3">
    <source>
        <dbReference type="ARBA" id="ARBA00012746"/>
    </source>
</evidence>
<keyword evidence="5 11" id="KW-0436">Ligase</keyword>
<dbReference type="Gene3D" id="3.40.50.880">
    <property type="match status" value="1"/>
</dbReference>
<evidence type="ECO:0000256" key="11">
    <source>
        <dbReference type="HAMAP-Rule" id="MF_00344"/>
    </source>
</evidence>
<evidence type="ECO:0000256" key="1">
    <source>
        <dbReference type="ARBA" id="ARBA00002332"/>
    </source>
</evidence>
<dbReference type="InterPro" id="IPR022955">
    <property type="entry name" value="GMP_synthase"/>
</dbReference>
<evidence type="ECO:0000256" key="4">
    <source>
        <dbReference type="ARBA" id="ARBA00021562"/>
    </source>
</evidence>
<comment type="catalytic activity">
    <reaction evidence="11">
        <text>XMP + L-glutamine + ATP + H2O = GMP + L-glutamate + AMP + diphosphate + 2 H(+)</text>
        <dbReference type="Rhea" id="RHEA:11680"/>
        <dbReference type="ChEBI" id="CHEBI:15377"/>
        <dbReference type="ChEBI" id="CHEBI:15378"/>
        <dbReference type="ChEBI" id="CHEBI:29985"/>
        <dbReference type="ChEBI" id="CHEBI:30616"/>
        <dbReference type="ChEBI" id="CHEBI:33019"/>
        <dbReference type="ChEBI" id="CHEBI:57464"/>
        <dbReference type="ChEBI" id="CHEBI:58115"/>
        <dbReference type="ChEBI" id="CHEBI:58359"/>
        <dbReference type="ChEBI" id="CHEBI:456215"/>
        <dbReference type="EC" id="6.3.5.2"/>
    </reaction>
</comment>
<dbReference type="InterPro" id="IPR014729">
    <property type="entry name" value="Rossmann-like_a/b/a_fold"/>
</dbReference>
<keyword evidence="15" id="KW-1185">Reference proteome</keyword>
<keyword evidence="6 11" id="KW-0547">Nucleotide-binding</keyword>
<dbReference type="SUPFAM" id="SSF52317">
    <property type="entry name" value="Class I glutamine amidotransferase-like"/>
    <property type="match status" value="1"/>
</dbReference>
<organism evidence="14 15">
    <name type="scientific">Candidatus Methylocalor cossyra</name>
    <dbReference type="NCBI Taxonomy" id="3108543"/>
    <lineage>
        <taxon>Bacteria</taxon>
        <taxon>Pseudomonadati</taxon>
        <taxon>Pseudomonadota</taxon>
        <taxon>Gammaproteobacteria</taxon>
        <taxon>Methylococcales</taxon>
        <taxon>Methylococcaceae</taxon>
        <taxon>Candidatus Methylocalor</taxon>
    </lineage>
</organism>
<dbReference type="EC" id="6.3.5.2" evidence="3 11"/>
<dbReference type="PRINTS" id="PR00097">
    <property type="entry name" value="ANTSNTHASEII"/>
</dbReference>
<dbReference type="InterPro" id="IPR001674">
    <property type="entry name" value="GMP_synth_C"/>
</dbReference>
<dbReference type="CDD" id="cd01997">
    <property type="entry name" value="GMP_synthase_C"/>
    <property type="match status" value="1"/>
</dbReference>
<evidence type="ECO:0000256" key="5">
    <source>
        <dbReference type="ARBA" id="ARBA00022598"/>
    </source>
</evidence>
<keyword evidence="10 11" id="KW-0315">Glutamine amidotransferase</keyword>
<dbReference type="Pfam" id="PF00117">
    <property type="entry name" value="GATase"/>
    <property type="match status" value="1"/>
</dbReference>
<dbReference type="InterPro" id="IPR017926">
    <property type="entry name" value="GATASE"/>
</dbReference>
<comment type="function">
    <text evidence="1 11">Catalyzes the synthesis of GMP from XMP.</text>
</comment>
<feature type="binding site" evidence="12">
    <location>
        <begin position="235"/>
        <end position="241"/>
    </location>
    <ligand>
        <name>ATP</name>
        <dbReference type="ChEBI" id="CHEBI:30616"/>
    </ligand>
</feature>
<reference evidence="14 15" key="1">
    <citation type="submission" date="2024-04" db="EMBL/GenBank/DDBJ databases">
        <authorList>
            <person name="Cremers G."/>
        </authorList>
    </citation>
    <scope>NUCLEOTIDE SEQUENCE [LARGE SCALE GENOMIC DNA]</scope>
    <source>
        <strain evidence="14">MeCH1-AG</strain>
    </source>
</reference>
<dbReference type="Gene3D" id="3.30.300.10">
    <property type="match status" value="1"/>
</dbReference>
<proteinExistence type="inferred from homology"/>
<evidence type="ECO:0000259" key="13">
    <source>
        <dbReference type="PROSITE" id="PS51553"/>
    </source>
</evidence>
<dbReference type="HAMAP" id="MF_00344">
    <property type="entry name" value="GMP_synthase"/>
    <property type="match status" value="1"/>
</dbReference>
<dbReference type="CDD" id="cd01742">
    <property type="entry name" value="GATase1_GMP_Synthase"/>
    <property type="match status" value="1"/>
</dbReference>
<feature type="active site" evidence="11">
    <location>
        <position position="181"/>
    </location>
</feature>
<name>A0ABP1CB37_9GAMM</name>